<keyword evidence="6" id="KW-1185">Reference proteome</keyword>
<keyword evidence="5" id="KW-0378">Hydrolase</keyword>
<dbReference type="InterPro" id="IPR045570">
    <property type="entry name" value="Metalloprtase-TldD/E_cen_dom"/>
</dbReference>
<feature type="domain" description="Metalloprotease TldD/E central" evidence="4">
    <location>
        <begin position="142"/>
        <end position="213"/>
    </location>
</feature>
<dbReference type="SUPFAM" id="SSF111283">
    <property type="entry name" value="Putative modulator of DNA gyrase, PmbA/TldD"/>
    <property type="match status" value="1"/>
</dbReference>
<dbReference type="InterPro" id="IPR035068">
    <property type="entry name" value="TldD/PmbA_N"/>
</dbReference>
<dbReference type="Proteomes" id="UP000295293">
    <property type="component" value="Unassembled WGS sequence"/>
</dbReference>
<name>A0A4R6YVA7_9GAMM</name>
<feature type="domain" description="Metalloprotease TldD/E C-terminal" evidence="3">
    <location>
        <begin position="222"/>
        <end position="440"/>
    </location>
</feature>
<evidence type="ECO:0000259" key="2">
    <source>
        <dbReference type="Pfam" id="PF01523"/>
    </source>
</evidence>
<evidence type="ECO:0000313" key="5">
    <source>
        <dbReference type="EMBL" id="TDR42611.1"/>
    </source>
</evidence>
<reference evidence="5 6" key="1">
    <citation type="submission" date="2019-03" db="EMBL/GenBank/DDBJ databases">
        <title>Genomic Encyclopedia of Type Strains, Phase IV (KMG-IV): sequencing the most valuable type-strain genomes for metagenomic binning, comparative biology and taxonomic classification.</title>
        <authorList>
            <person name="Goeker M."/>
        </authorList>
    </citation>
    <scope>NUCLEOTIDE SEQUENCE [LARGE SCALE GENOMIC DNA]</scope>
    <source>
        <strain evidence="5 6">DSM 21667</strain>
    </source>
</reference>
<sequence length="446" mass="48994">MGILTEQEAKAILDKVIKLSKADECSAQLTGSITGNIRYALNSVSTSGIVEDLQLAVQVAYGKRVGTATINEFDDASLAKVVQRAEELAKLAPENPEFMPAIDKQTYKPSETYNAKTAAITPEYRANTAAASIEPCKKDKLVAAGFLTDAQGFFAMANSKGNFAYQKSASIDFTCTVRTEDGRGSGWVARNLRDVDAFDAKTEIAVAIDKAKRSADAKALEPGKYTVILEPAASAGLISFMMFGFDARQADEGRSFLSKKGGGNKLGEKLFDERVTIYADPWDKDSAVFPWDSQNDGLPRGKLDIISKGKVEYLQYSRYWAEQKKKTASAQPGNLIMIGGDKSTMDLVKSTKKGILVTRTWYIRMVDPQTVLLTGLTRDGTFYIEDGEIKYPIKNFRFNESPVIMLNNIEELGKPVRVGDDESPFVMMIPPMKIRDFTFTSLSDAV</sequence>
<organism evidence="5 6">
    <name type="scientific">Tahibacter aquaticus</name>
    <dbReference type="NCBI Taxonomy" id="520092"/>
    <lineage>
        <taxon>Bacteria</taxon>
        <taxon>Pseudomonadati</taxon>
        <taxon>Pseudomonadota</taxon>
        <taxon>Gammaproteobacteria</taxon>
        <taxon>Lysobacterales</taxon>
        <taxon>Rhodanobacteraceae</taxon>
        <taxon>Tahibacter</taxon>
    </lineage>
</organism>
<evidence type="ECO:0000259" key="3">
    <source>
        <dbReference type="Pfam" id="PF19289"/>
    </source>
</evidence>
<dbReference type="EMBL" id="SNZH01000008">
    <property type="protein sequence ID" value="TDR42611.1"/>
    <property type="molecule type" value="Genomic_DNA"/>
</dbReference>
<evidence type="ECO:0000256" key="1">
    <source>
        <dbReference type="ARBA" id="ARBA00005836"/>
    </source>
</evidence>
<dbReference type="InterPro" id="IPR036059">
    <property type="entry name" value="TldD/PmbA_sf"/>
</dbReference>
<dbReference type="Gene3D" id="3.30.2290.10">
    <property type="entry name" value="PmbA/TldD superfamily"/>
    <property type="match status" value="1"/>
</dbReference>
<proteinExistence type="inferred from homology"/>
<dbReference type="OrthoDB" id="9763230at2"/>
<comment type="caution">
    <text evidence="5">The sequence shown here is derived from an EMBL/GenBank/DDBJ whole genome shotgun (WGS) entry which is preliminary data.</text>
</comment>
<dbReference type="GO" id="GO:0006508">
    <property type="term" value="P:proteolysis"/>
    <property type="evidence" value="ECO:0007669"/>
    <property type="project" value="UniProtKB-KW"/>
</dbReference>
<dbReference type="Pfam" id="PF19290">
    <property type="entry name" value="PmbA_TldD_2nd"/>
    <property type="match status" value="1"/>
</dbReference>
<feature type="domain" description="Metalloprotease TldD/E N-terminal" evidence="2">
    <location>
        <begin position="32"/>
        <end position="89"/>
    </location>
</feature>
<dbReference type="Pfam" id="PF01523">
    <property type="entry name" value="PmbA_TldD_1st"/>
    <property type="match status" value="1"/>
</dbReference>
<evidence type="ECO:0000259" key="4">
    <source>
        <dbReference type="Pfam" id="PF19290"/>
    </source>
</evidence>
<protein>
    <submittedName>
        <fullName evidence="5">Putative Zn-dependent protease</fullName>
    </submittedName>
</protein>
<dbReference type="InterPro" id="IPR002510">
    <property type="entry name" value="Metalloprtase-TldD/E_N"/>
</dbReference>
<accession>A0A4R6YVA7</accession>
<dbReference type="RefSeq" id="WP_133819430.1">
    <property type="nucleotide sequence ID" value="NZ_SNZH01000008.1"/>
</dbReference>
<keyword evidence="5" id="KW-0645">Protease</keyword>
<gene>
    <name evidence="5" type="ORF">DFR29_108198</name>
</gene>
<evidence type="ECO:0000313" key="6">
    <source>
        <dbReference type="Proteomes" id="UP000295293"/>
    </source>
</evidence>
<dbReference type="AlphaFoldDB" id="A0A4R6YVA7"/>
<dbReference type="InterPro" id="IPR045569">
    <property type="entry name" value="Metalloprtase-TldD/E_C"/>
</dbReference>
<dbReference type="Pfam" id="PF19289">
    <property type="entry name" value="PmbA_TldD_3rd"/>
    <property type="match status" value="1"/>
</dbReference>
<dbReference type="GO" id="GO:0008237">
    <property type="term" value="F:metallopeptidase activity"/>
    <property type="evidence" value="ECO:0007669"/>
    <property type="project" value="InterPro"/>
</dbReference>
<comment type="similarity">
    <text evidence="1">Belongs to the peptidase U62 family.</text>
</comment>
<dbReference type="PANTHER" id="PTHR43666:SF1">
    <property type="entry name" value="CONSERVED PROTEIN"/>
    <property type="match status" value="1"/>
</dbReference>
<dbReference type="PANTHER" id="PTHR43666">
    <property type="entry name" value="TLDD PROTEIN"/>
    <property type="match status" value="1"/>
</dbReference>